<proteinExistence type="predicted"/>
<dbReference type="Pfam" id="PF20150">
    <property type="entry name" value="2EXR"/>
    <property type="match status" value="1"/>
</dbReference>
<dbReference type="PANTHER" id="PTHR35910">
    <property type="entry name" value="2EXR DOMAIN-CONTAINING PROTEIN"/>
    <property type="match status" value="1"/>
</dbReference>
<dbReference type="OrthoDB" id="3473305at2759"/>
<organism evidence="2 3">
    <name type="scientific">Phialocephala subalpina</name>
    <dbReference type="NCBI Taxonomy" id="576137"/>
    <lineage>
        <taxon>Eukaryota</taxon>
        <taxon>Fungi</taxon>
        <taxon>Dikarya</taxon>
        <taxon>Ascomycota</taxon>
        <taxon>Pezizomycotina</taxon>
        <taxon>Leotiomycetes</taxon>
        <taxon>Helotiales</taxon>
        <taxon>Mollisiaceae</taxon>
        <taxon>Phialocephala</taxon>
        <taxon>Phialocephala fortinii species complex</taxon>
    </lineage>
</organism>
<feature type="domain" description="2EXR" evidence="1">
    <location>
        <begin position="20"/>
        <end position="135"/>
    </location>
</feature>
<protein>
    <recommendedName>
        <fullName evidence="1">2EXR domain-containing protein</fullName>
    </recommendedName>
</protein>
<accession>A0A1L7XF62</accession>
<gene>
    <name evidence="2" type="ORF">PAC_13577</name>
</gene>
<dbReference type="PANTHER" id="PTHR35910:SF6">
    <property type="entry name" value="2EXR DOMAIN-CONTAINING PROTEIN"/>
    <property type="match status" value="1"/>
</dbReference>
<dbReference type="AlphaFoldDB" id="A0A1L7XF62"/>
<sequence>MVPPAPLVVHSNPSMNYPSFTKFPELPAELRLKVWRRSFQTRVVQIYIFEKPQPRGGNQPQTCTLEVTVACAQGQPPALSVCKESRDVALERYAPLLPAEIFDINTGLKARVQTEYDDALILGSTRMMMDPQIDTLSIGNLCAARVLTSFLPAQNLKHLVLARGARGLFSRLDLDWSQLSTDFPNLKKLSLMFGFQCKPLPGPPTTQKQLLVPMDCSLIDMCMFTDEVCELEGREIKGIDKVFWEMAQSLRNKRKFWIFVLGDQAPQTWKDMAFETFYDVVKTGTPHGPVLVIPRLERVTSLEQLPEGFQEEYSNETFPAHVWFGIPIADERGEFLDHRYMGMDALFRKPGDE</sequence>
<evidence type="ECO:0000313" key="2">
    <source>
        <dbReference type="EMBL" id="CZR63680.1"/>
    </source>
</evidence>
<name>A0A1L7XF62_9HELO</name>
<evidence type="ECO:0000313" key="3">
    <source>
        <dbReference type="Proteomes" id="UP000184330"/>
    </source>
</evidence>
<evidence type="ECO:0000259" key="1">
    <source>
        <dbReference type="Pfam" id="PF20150"/>
    </source>
</evidence>
<dbReference type="Proteomes" id="UP000184330">
    <property type="component" value="Unassembled WGS sequence"/>
</dbReference>
<keyword evidence="3" id="KW-1185">Reference proteome</keyword>
<dbReference type="EMBL" id="FJOG01000024">
    <property type="protein sequence ID" value="CZR63680.1"/>
    <property type="molecule type" value="Genomic_DNA"/>
</dbReference>
<dbReference type="InterPro" id="IPR045518">
    <property type="entry name" value="2EXR"/>
</dbReference>
<reference evidence="2 3" key="1">
    <citation type="submission" date="2016-03" db="EMBL/GenBank/DDBJ databases">
        <authorList>
            <person name="Ploux O."/>
        </authorList>
    </citation>
    <scope>NUCLEOTIDE SEQUENCE [LARGE SCALE GENOMIC DNA]</scope>
    <source>
        <strain evidence="2 3">UAMH 11012</strain>
    </source>
</reference>